<proteinExistence type="predicted"/>
<evidence type="ECO:0000259" key="1">
    <source>
        <dbReference type="Pfam" id="PF16285"/>
    </source>
</evidence>
<gene>
    <name evidence="3" type="ORF">CGZ90_19945</name>
</gene>
<dbReference type="RefSeq" id="WP_094254228.1">
    <property type="nucleotide sequence ID" value="NZ_JBHLXL010000001.1"/>
</dbReference>
<evidence type="ECO:0000259" key="2">
    <source>
        <dbReference type="Pfam" id="PF20956"/>
    </source>
</evidence>
<accession>A0A235F3Z5</accession>
<dbReference type="SUPFAM" id="SSF54197">
    <property type="entry name" value="HIT-like"/>
    <property type="match status" value="1"/>
</dbReference>
<dbReference type="AlphaFoldDB" id="A0A235F3Z5"/>
<dbReference type="InterPro" id="IPR036265">
    <property type="entry name" value="HIT-like_sf"/>
</dbReference>
<feature type="domain" description="DUF4931" evidence="2">
    <location>
        <begin position="138"/>
        <end position="252"/>
    </location>
</feature>
<evidence type="ECO:0000313" key="4">
    <source>
        <dbReference type="Proteomes" id="UP000215059"/>
    </source>
</evidence>
<dbReference type="Proteomes" id="UP000215059">
    <property type="component" value="Unassembled WGS sequence"/>
</dbReference>
<feature type="domain" description="DUF4931" evidence="1">
    <location>
        <begin position="8"/>
        <end position="131"/>
    </location>
</feature>
<keyword evidence="4" id="KW-1185">Reference proteome</keyword>
<reference evidence="3 4" key="1">
    <citation type="submission" date="2017-07" db="EMBL/GenBank/DDBJ databases">
        <title>Fictibacillus sp. nov. GDSW-R2A3 Genome sequencing and assembly.</title>
        <authorList>
            <person name="Mayilraj S."/>
        </authorList>
    </citation>
    <scope>NUCLEOTIDE SEQUENCE [LARGE SCALE GENOMIC DNA]</scope>
    <source>
        <strain evidence="3 4">GDSW-R2A3</strain>
    </source>
</reference>
<name>A0A235F3Z5_9BACL</name>
<dbReference type="Pfam" id="PF16285">
    <property type="entry name" value="DUF4931_N"/>
    <property type="match status" value="1"/>
</dbReference>
<comment type="caution">
    <text evidence="3">The sequence shown here is derived from an EMBL/GenBank/DDBJ whole genome shotgun (WGS) entry which is preliminary data.</text>
</comment>
<dbReference type="Pfam" id="PF20956">
    <property type="entry name" value="DUF4931_C"/>
    <property type="match status" value="1"/>
</dbReference>
<dbReference type="Gene3D" id="3.30.428.10">
    <property type="entry name" value="HIT-like"/>
    <property type="match status" value="1"/>
</dbReference>
<dbReference type="InterPro" id="IPR046322">
    <property type="entry name" value="DUF4931"/>
</dbReference>
<evidence type="ECO:0000313" key="3">
    <source>
        <dbReference type="EMBL" id="OYD55989.1"/>
    </source>
</evidence>
<organism evidence="3 4">
    <name type="scientific">Fictibacillus aquaticus</name>
    <dbReference type="NCBI Taxonomy" id="2021314"/>
    <lineage>
        <taxon>Bacteria</taxon>
        <taxon>Bacillati</taxon>
        <taxon>Bacillota</taxon>
        <taxon>Bacilli</taxon>
        <taxon>Bacillales</taxon>
        <taxon>Fictibacillaceae</taxon>
        <taxon>Fictibacillus</taxon>
    </lineage>
</organism>
<protein>
    <submittedName>
        <fullName evidence="3">DUF4931 domain-containing protein</fullName>
    </submittedName>
</protein>
<sequence length="252" mass="28852">MKETQITFFTDIGAQKPNSIKNKETACPFCDLSQLEQIVDKDGPIILVMNKFPVLDKAFQTVLIETDECDTELSLYSKEHLYRLIDFGMKHWNSMKSSGKYKSVMFFKNHGPLSGGTIRHPHMQIVGLEEVDCQHDWHPSQFEGISIWSGNGVQFNISSEPRAGFYELNVILEDGGRMHDFADCIQTGAHFFLNNFHRNCTSYNLFFYEKEGTVYVKIMPRFATSPLFMGYGIQQVANNISQVAAKIQDIYF</sequence>
<dbReference type="InterPro" id="IPR049285">
    <property type="entry name" value="DUF4931_C"/>
</dbReference>
<dbReference type="OrthoDB" id="1803128at2"/>
<dbReference type="EMBL" id="NOII01000079">
    <property type="protein sequence ID" value="OYD55989.1"/>
    <property type="molecule type" value="Genomic_DNA"/>
</dbReference>